<evidence type="ECO:0000256" key="6">
    <source>
        <dbReference type="ARBA" id="ARBA00023242"/>
    </source>
</evidence>
<evidence type="ECO:0000256" key="2">
    <source>
        <dbReference type="ARBA" id="ARBA00023015"/>
    </source>
</evidence>
<dbReference type="RefSeq" id="XP_013619786.1">
    <property type="nucleotide sequence ID" value="XM_013764332.1"/>
</dbReference>
<protein>
    <recommendedName>
        <fullName evidence="10">Homeobox-leucine zipper protein</fullName>
    </recommendedName>
    <alternativeName>
        <fullName evidence="10">HD-ZIP protein</fullName>
    </alternativeName>
    <alternativeName>
        <fullName evidence="10">Homeodomain transcription factor</fullName>
    </alternativeName>
</protein>
<dbReference type="InterPro" id="IPR009057">
    <property type="entry name" value="Homeodomain-like_sf"/>
</dbReference>
<dbReference type="Gramene" id="Bo2g005230.1">
    <property type="protein sequence ID" value="Bo2g005230.1"/>
    <property type="gene ID" value="Bo2g005230"/>
</dbReference>
<dbReference type="SUPFAM" id="SSF46689">
    <property type="entry name" value="Homeodomain-like"/>
    <property type="match status" value="1"/>
</dbReference>
<evidence type="ECO:0000256" key="7">
    <source>
        <dbReference type="ARBA" id="ARBA00025748"/>
    </source>
</evidence>
<dbReference type="PANTHER" id="PTHR24326">
    <property type="entry name" value="HOMEOBOX-LEUCINE ZIPPER PROTEIN"/>
    <property type="match status" value="1"/>
</dbReference>
<accession>A0A0D3AHN8</accession>
<keyword evidence="11" id="KW-0175">Coiled coil</keyword>
<evidence type="ECO:0000256" key="4">
    <source>
        <dbReference type="ARBA" id="ARBA00023155"/>
    </source>
</evidence>
<comment type="function">
    <text evidence="10">Transcription factor.</text>
</comment>
<comment type="subcellular location">
    <subcellularLocation>
        <location evidence="1 8 9">Nucleus</location>
    </subcellularLocation>
</comment>
<evidence type="ECO:0000256" key="5">
    <source>
        <dbReference type="ARBA" id="ARBA00023163"/>
    </source>
</evidence>
<dbReference type="InterPro" id="IPR017970">
    <property type="entry name" value="Homeobox_CS"/>
</dbReference>
<proteinExistence type="inferred from homology"/>
<dbReference type="SMART" id="SM00389">
    <property type="entry name" value="HOX"/>
    <property type="match status" value="1"/>
</dbReference>
<dbReference type="SMR" id="A0A0D3AHN8"/>
<reference evidence="13 14" key="1">
    <citation type="journal article" date="2014" name="Genome Biol.">
        <title>Transcriptome and methylome profiling reveals relics of genome dominance in the mesopolyploid Brassica oleracea.</title>
        <authorList>
            <person name="Parkin I.A."/>
            <person name="Koh C."/>
            <person name="Tang H."/>
            <person name="Robinson S.J."/>
            <person name="Kagale S."/>
            <person name="Clarke W.E."/>
            <person name="Town C.D."/>
            <person name="Nixon J."/>
            <person name="Krishnakumar V."/>
            <person name="Bidwell S.L."/>
            <person name="Denoeud F."/>
            <person name="Belcram H."/>
            <person name="Links M.G."/>
            <person name="Just J."/>
            <person name="Clarke C."/>
            <person name="Bender T."/>
            <person name="Huebert T."/>
            <person name="Mason A.S."/>
            <person name="Pires J.C."/>
            <person name="Barker G."/>
            <person name="Moore J."/>
            <person name="Walley P.G."/>
            <person name="Manoli S."/>
            <person name="Batley J."/>
            <person name="Edwards D."/>
            <person name="Nelson M.N."/>
            <person name="Wang X."/>
            <person name="Paterson A.H."/>
            <person name="King G."/>
            <person name="Bancroft I."/>
            <person name="Chalhoub B."/>
            <person name="Sharpe A.G."/>
        </authorList>
    </citation>
    <scope>NUCLEOTIDE SEQUENCE</scope>
    <source>
        <strain evidence="13 14">cv. TO1000</strain>
    </source>
</reference>
<keyword evidence="5 10" id="KW-0804">Transcription</keyword>
<feature type="DNA-binding region" description="Homeobox" evidence="8">
    <location>
        <begin position="75"/>
        <end position="134"/>
    </location>
</feature>
<dbReference type="EnsemblPlants" id="Bo2g005230.1">
    <property type="protein sequence ID" value="Bo2g005230.1"/>
    <property type="gene ID" value="Bo2g005230"/>
</dbReference>
<evidence type="ECO:0000256" key="3">
    <source>
        <dbReference type="ARBA" id="ARBA00023125"/>
    </source>
</evidence>
<dbReference type="PANTHER" id="PTHR24326:SF591">
    <property type="entry name" value="HOMEOBOX-LEUCINE ZIPPER PROTEIN ATHB-51-RELATED"/>
    <property type="match status" value="1"/>
</dbReference>
<feature type="domain" description="Homeobox" evidence="12">
    <location>
        <begin position="73"/>
        <end position="133"/>
    </location>
</feature>
<dbReference type="OrthoDB" id="6159439at2759"/>
<dbReference type="KEGG" id="boe:106326325"/>
<reference evidence="13" key="2">
    <citation type="submission" date="2015-03" db="UniProtKB">
        <authorList>
            <consortium name="EnsemblPlants"/>
        </authorList>
    </citation>
    <scope>IDENTIFICATION</scope>
</reference>
<dbReference type="Pfam" id="PF00046">
    <property type="entry name" value="Homeodomain"/>
    <property type="match status" value="1"/>
</dbReference>
<organism evidence="13 14">
    <name type="scientific">Brassica oleracea var. oleracea</name>
    <dbReference type="NCBI Taxonomy" id="109376"/>
    <lineage>
        <taxon>Eukaryota</taxon>
        <taxon>Viridiplantae</taxon>
        <taxon>Streptophyta</taxon>
        <taxon>Embryophyta</taxon>
        <taxon>Tracheophyta</taxon>
        <taxon>Spermatophyta</taxon>
        <taxon>Magnoliopsida</taxon>
        <taxon>eudicotyledons</taxon>
        <taxon>Gunneridae</taxon>
        <taxon>Pentapetalae</taxon>
        <taxon>rosids</taxon>
        <taxon>malvids</taxon>
        <taxon>Brassicales</taxon>
        <taxon>Brassicaceae</taxon>
        <taxon>Brassiceae</taxon>
        <taxon>Brassica</taxon>
    </lineage>
</organism>
<keyword evidence="4 8" id="KW-0371">Homeobox</keyword>
<evidence type="ECO:0000256" key="8">
    <source>
        <dbReference type="PROSITE-ProRule" id="PRU00108"/>
    </source>
</evidence>
<name>A0A0D3AHN8_BRAOL</name>
<keyword evidence="6 8" id="KW-0539">Nucleus</keyword>
<dbReference type="PROSITE" id="PS00027">
    <property type="entry name" value="HOMEOBOX_1"/>
    <property type="match status" value="1"/>
</dbReference>
<evidence type="ECO:0000313" key="13">
    <source>
        <dbReference type="EnsemblPlants" id="Bo2g005230.1"/>
    </source>
</evidence>
<dbReference type="GO" id="GO:0043565">
    <property type="term" value="F:sequence-specific DNA binding"/>
    <property type="evidence" value="ECO:0007669"/>
    <property type="project" value="TreeGrafter"/>
</dbReference>
<dbReference type="Proteomes" id="UP000032141">
    <property type="component" value="Chromosome C2"/>
</dbReference>
<keyword evidence="3 8" id="KW-0238">DNA-binding</keyword>
<dbReference type="InterPro" id="IPR045224">
    <property type="entry name" value="HDZip_class_I_plant"/>
</dbReference>
<keyword evidence="14" id="KW-1185">Reference proteome</keyword>
<dbReference type="OMA" id="AQPRMEN"/>
<dbReference type="eggNOG" id="KOG0483">
    <property type="taxonomic scope" value="Eukaryota"/>
</dbReference>
<feature type="coiled-coil region" evidence="11">
    <location>
        <begin position="125"/>
        <end position="159"/>
    </location>
</feature>
<keyword evidence="2 10" id="KW-0805">Transcription regulation</keyword>
<dbReference type="PROSITE" id="PS50071">
    <property type="entry name" value="HOMEOBOX_2"/>
    <property type="match status" value="1"/>
</dbReference>
<dbReference type="GO" id="GO:0000981">
    <property type="term" value="F:DNA-binding transcription factor activity, RNA polymerase II-specific"/>
    <property type="evidence" value="ECO:0007669"/>
    <property type="project" value="UniProtKB-UniRule"/>
</dbReference>
<dbReference type="GO" id="GO:0045893">
    <property type="term" value="P:positive regulation of DNA-templated transcription"/>
    <property type="evidence" value="ECO:0007669"/>
    <property type="project" value="TreeGrafter"/>
</dbReference>
<evidence type="ECO:0000259" key="12">
    <source>
        <dbReference type="PROSITE" id="PS50071"/>
    </source>
</evidence>
<dbReference type="Gene3D" id="1.10.10.60">
    <property type="entry name" value="Homeodomain-like"/>
    <property type="match status" value="1"/>
</dbReference>
<comment type="similarity">
    <text evidence="7 10">Belongs to the HD-ZIP homeobox family. Class I subfamily.</text>
</comment>
<dbReference type="GeneID" id="106326325"/>
<dbReference type="InterPro" id="IPR001356">
    <property type="entry name" value="HD"/>
</dbReference>
<evidence type="ECO:0000256" key="1">
    <source>
        <dbReference type="ARBA" id="ARBA00004123"/>
    </source>
</evidence>
<evidence type="ECO:0000313" key="14">
    <source>
        <dbReference type="Proteomes" id="UP000032141"/>
    </source>
</evidence>
<dbReference type="AlphaFoldDB" id="A0A0D3AHN8"/>
<dbReference type="STRING" id="109376.A0A0D3AHN8"/>
<dbReference type="CDD" id="cd00086">
    <property type="entry name" value="homeodomain"/>
    <property type="match status" value="1"/>
</dbReference>
<evidence type="ECO:0000256" key="11">
    <source>
        <dbReference type="SAM" id="Coils"/>
    </source>
</evidence>
<sequence length="231" mass="26418">MEWSMTSNVENVRVAFMPQPWPESSSFNSLHSFNYDPYAAGNSYTHAVTQTGPVISVPESEKIINAYRYPSNKNEMTKKKRLTSGQLASLEQSFQGEIKLDSDGKLKLSRDLGLQPRQIAVWFQNRRARWKAKQLEQLYDSLRQEYDLVSREKQMLHEEVKKLRAVLRDQGLIKKQISGGEDTTELPSVVIAQPRMENLHTNQLTGVNQIYGIDQCNNPMVVASSSWPPYP</sequence>
<dbReference type="HOGENOM" id="CLU_105197_0_0_1"/>
<evidence type="ECO:0000256" key="9">
    <source>
        <dbReference type="RuleBase" id="RU000682"/>
    </source>
</evidence>
<dbReference type="GO" id="GO:0005634">
    <property type="term" value="C:nucleus"/>
    <property type="evidence" value="ECO:0007669"/>
    <property type="project" value="UniProtKB-SubCell"/>
</dbReference>
<evidence type="ECO:0000256" key="10">
    <source>
        <dbReference type="RuleBase" id="RU369038"/>
    </source>
</evidence>